<reference evidence="1" key="2">
    <citation type="journal article" date="2015" name="Data Brief">
        <title>Shoot transcriptome of the giant reed, Arundo donax.</title>
        <authorList>
            <person name="Barrero R.A."/>
            <person name="Guerrero F.D."/>
            <person name="Moolhuijzen P."/>
            <person name="Goolsby J.A."/>
            <person name="Tidwell J."/>
            <person name="Bellgard S.E."/>
            <person name="Bellgard M.I."/>
        </authorList>
    </citation>
    <scope>NUCLEOTIDE SEQUENCE</scope>
    <source>
        <tissue evidence="1">Shoot tissue taken approximately 20 cm above the soil surface</tissue>
    </source>
</reference>
<dbReference type="AlphaFoldDB" id="A0A0A9FZN1"/>
<sequence>MERQSFGLLVELQISLLHWSEYFFTCCMSSVCTSFRITK</sequence>
<dbReference type="EMBL" id="GBRH01181247">
    <property type="protein sequence ID" value="JAE16649.1"/>
    <property type="molecule type" value="Transcribed_RNA"/>
</dbReference>
<proteinExistence type="predicted"/>
<organism evidence="1">
    <name type="scientific">Arundo donax</name>
    <name type="common">Giant reed</name>
    <name type="synonym">Donax arundinaceus</name>
    <dbReference type="NCBI Taxonomy" id="35708"/>
    <lineage>
        <taxon>Eukaryota</taxon>
        <taxon>Viridiplantae</taxon>
        <taxon>Streptophyta</taxon>
        <taxon>Embryophyta</taxon>
        <taxon>Tracheophyta</taxon>
        <taxon>Spermatophyta</taxon>
        <taxon>Magnoliopsida</taxon>
        <taxon>Liliopsida</taxon>
        <taxon>Poales</taxon>
        <taxon>Poaceae</taxon>
        <taxon>PACMAD clade</taxon>
        <taxon>Arundinoideae</taxon>
        <taxon>Arundineae</taxon>
        <taxon>Arundo</taxon>
    </lineage>
</organism>
<evidence type="ECO:0000313" key="1">
    <source>
        <dbReference type="EMBL" id="JAE16649.1"/>
    </source>
</evidence>
<name>A0A0A9FZN1_ARUDO</name>
<reference evidence="1" key="1">
    <citation type="submission" date="2014-09" db="EMBL/GenBank/DDBJ databases">
        <authorList>
            <person name="Magalhaes I.L.F."/>
            <person name="Oliveira U."/>
            <person name="Santos F.R."/>
            <person name="Vidigal T.H.D.A."/>
            <person name="Brescovit A.D."/>
            <person name="Santos A.J."/>
        </authorList>
    </citation>
    <scope>NUCLEOTIDE SEQUENCE</scope>
    <source>
        <tissue evidence="1">Shoot tissue taken approximately 20 cm above the soil surface</tissue>
    </source>
</reference>
<protein>
    <submittedName>
        <fullName evidence="1">Uncharacterized protein</fullName>
    </submittedName>
</protein>
<accession>A0A0A9FZN1</accession>